<dbReference type="EMBL" id="CP016076">
    <property type="protein sequence ID" value="APU17532.1"/>
    <property type="molecule type" value="Genomic_DNA"/>
</dbReference>
<evidence type="ECO:0000256" key="1">
    <source>
        <dbReference type="SAM" id="MobiDB-lite"/>
    </source>
</evidence>
<gene>
    <name evidence="2" type="ORF">UA74_27645</name>
</gene>
<name>A0AAC9LH74_9PSEU</name>
<proteinExistence type="predicted"/>
<dbReference type="AlphaFoldDB" id="A0AAC9LH74"/>
<evidence type="ECO:0000313" key="2">
    <source>
        <dbReference type="EMBL" id="APU17532.1"/>
    </source>
</evidence>
<dbReference type="Proteomes" id="UP000185511">
    <property type="component" value="Chromosome"/>
</dbReference>
<reference evidence="3" key="1">
    <citation type="submission" date="2016-06" db="EMBL/GenBank/DDBJ databases">
        <title>Complete genome sequence of Actinoalloteichus fjordicus DSM 46855 (=ADI127-17), type strain of the new species Actinoalloteichus fjordicus.</title>
        <authorList>
            <person name="Ruckert C."/>
            <person name="Nouioui I."/>
            <person name="Willmese J."/>
            <person name="van Wezel G."/>
            <person name="Klenk H.-P."/>
            <person name="Kalinowski J."/>
            <person name="Zotchev S.B."/>
        </authorList>
    </citation>
    <scope>NUCLEOTIDE SEQUENCE [LARGE SCALE GENOMIC DNA]</scope>
    <source>
        <strain evidence="3">ADI127-7</strain>
    </source>
</reference>
<accession>A0AAC9LH74</accession>
<feature type="region of interest" description="Disordered" evidence="1">
    <location>
        <begin position="1"/>
        <end position="39"/>
    </location>
</feature>
<organism evidence="2 3">
    <name type="scientific">Actinoalloteichus fjordicus</name>
    <dbReference type="NCBI Taxonomy" id="1612552"/>
    <lineage>
        <taxon>Bacteria</taxon>
        <taxon>Bacillati</taxon>
        <taxon>Actinomycetota</taxon>
        <taxon>Actinomycetes</taxon>
        <taxon>Pseudonocardiales</taxon>
        <taxon>Pseudonocardiaceae</taxon>
        <taxon>Actinoalloteichus</taxon>
    </lineage>
</organism>
<dbReference type="KEGG" id="acad:UA74_27645"/>
<sequence length="83" mass="8489">MPVAVQLRTGVRSNVPHSGVGVRSPANSQPTPGRTYVEPVTGTAETGRALRTGNGRGDRCGAARLGSLRRPVPAESLLCAPAA</sequence>
<protein>
    <submittedName>
        <fullName evidence="2">Uncharacterized protein</fullName>
    </submittedName>
</protein>
<keyword evidence="3" id="KW-1185">Reference proteome</keyword>
<evidence type="ECO:0000313" key="3">
    <source>
        <dbReference type="Proteomes" id="UP000185511"/>
    </source>
</evidence>